<dbReference type="AlphaFoldDB" id="A0A4V2QEM7"/>
<keyword evidence="3" id="KW-1185">Reference proteome</keyword>
<accession>A0A4V2QEM7</accession>
<dbReference type="RefSeq" id="WP_132213671.1">
    <property type="nucleotide sequence ID" value="NZ_OX156936.1"/>
</dbReference>
<dbReference type="Proteomes" id="UP000295455">
    <property type="component" value="Unassembled WGS sequence"/>
</dbReference>
<comment type="caution">
    <text evidence="2">The sequence shown here is derived from an EMBL/GenBank/DDBJ whole genome shotgun (WGS) entry which is preliminary data.</text>
</comment>
<dbReference type="InterPro" id="IPR025396">
    <property type="entry name" value="DUF4302"/>
</dbReference>
<evidence type="ECO:0000313" key="2">
    <source>
        <dbReference type="EMBL" id="TCL68607.1"/>
    </source>
</evidence>
<evidence type="ECO:0000256" key="1">
    <source>
        <dbReference type="SAM" id="SignalP"/>
    </source>
</evidence>
<proteinExistence type="predicted"/>
<dbReference type="OrthoDB" id="1150854at2"/>
<dbReference type="Pfam" id="PF14135">
    <property type="entry name" value="DUF4302"/>
    <property type="match status" value="1"/>
</dbReference>
<organism evidence="2 3">
    <name type="scientific">Mariniflexile fucanivorans</name>
    <dbReference type="NCBI Taxonomy" id="264023"/>
    <lineage>
        <taxon>Bacteria</taxon>
        <taxon>Pseudomonadati</taxon>
        <taxon>Bacteroidota</taxon>
        <taxon>Flavobacteriia</taxon>
        <taxon>Flavobacteriales</taxon>
        <taxon>Flavobacteriaceae</taxon>
        <taxon>Mariniflexile</taxon>
    </lineage>
</organism>
<gene>
    <name evidence="2" type="ORF">EV196_10121</name>
</gene>
<keyword evidence="1" id="KW-0732">Signal</keyword>
<sequence length="449" mass="50100">MEKIYKLIKSIFVIAVLVLAASCTDNDVEPLFEQSINERTEALKKEYLDILKAPTDGWIGYYSPNETFGAYTMLMKFDDNGDVDIKSDYEFGNQDNIITYRIDKTLKIELVLESFSVFSSIFSLNNNNNGGEFVFNILSATADEVVLESKLDFGDDITIFTLRKATPADFDFTPVYASANKIAGECTDSVFRNILFNNEAIASFSFNADTRLITLNYFENDVKLNLNVPAVVTPTGFSLLNPVTINNVTISSFTFDETSEEYINAADNLRLINDDTPLRLTNDLEDLNAPNRLAIFANEFRFGFNSLTSCAWDEMIQQVDASLRTQGFTYTGVQLRTDYNSTSNTNANSRIVVLVQRLSDGLATSGSYYVNVENKDNLVFVTFTGFASGNGISWIDSTSPLLNFFLSTKGLVYTDEGSFSSNLFNYTNGAGTFTSVDDPSLRTYGLFYQ</sequence>
<dbReference type="EMBL" id="SLUP01000001">
    <property type="protein sequence ID" value="TCL68607.1"/>
    <property type="molecule type" value="Genomic_DNA"/>
</dbReference>
<evidence type="ECO:0000313" key="3">
    <source>
        <dbReference type="Proteomes" id="UP000295455"/>
    </source>
</evidence>
<dbReference type="PROSITE" id="PS51257">
    <property type="entry name" value="PROKAR_LIPOPROTEIN"/>
    <property type="match status" value="1"/>
</dbReference>
<name>A0A4V2QEM7_9FLAO</name>
<feature type="signal peptide" evidence="1">
    <location>
        <begin position="1"/>
        <end position="20"/>
    </location>
</feature>
<reference evidence="2 3" key="1">
    <citation type="submission" date="2019-03" db="EMBL/GenBank/DDBJ databases">
        <title>Genomic Encyclopedia of Type Strains, Phase IV (KMG-IV): sequencing the most valuable type-strain genomes for metagenomic binning, comparative biology and taxonomic classification.</title>
        <authorList>
            <person name="Goeker M."/>
        </authorList>
    </citation>
    <scope>NUCLEOTIDE SEQUENCE [LARGE SCALE GENOMIC DNA]</scope>
    <source>
        <strain evidence="2 3">DSM 18792</strain>
    </source>
</reference>
<protein>
    <submittedName>
        <fullName evidence="2">Uncharacterized protein DUF4302</fullName>
    </submittedName>
</protein>
<feature type="chain" id="PRO_5021004915" evidence="1">
    <location>
        <begin position="21"/>
        <end position="449"/>
    </location>
</feature>